<proteinExistence type="predicted"/>
<reference evidence="2" key="1">
    <citation type="submission" date="2021-01" db="UniProtKB">
        <authorList>
            <consortium name="EnsemblMetazoa"/>
        </authorList>
    </citation>
    <scope>IDENTIFICATION</scope>
</reference>
<feature type="compositionally biased region" description="Polar residues" evidence="1">
    <location>
        <begin position="16"/>
        <end position="28"/>
    </location>
</feature>
<name>A0A7M5WU41_9CNID</name>
<feature type="region of interest" description="Disordered" evidence="1">
    <location>
        <begin position="81"/>
        <end position="148"/>
    </location>
</feature>
<feature type="region of interest" description="Disordered" evidence="1">
    <location>
        <begin position="1"/>
        <end position="58"/>
    </location>
</feature>
<dbReference type="Proteomes" id="UP000594262">
    <property type="component" value="Unplaced"/>
</dbReference>
<evidence type="ECO:0000256" key="1">
    <source>
        <dbReference type="SAM" id="MobiDB-lite"/>
    </source>
</evidence>
<feature type="region of interest" description="Disordered" evidence="1">
    <location>
        <begin position="209"/>
        <end position="238"/>
    </location>
</feature>
<sequence length="268" mass="30916">MSWLKTRRRSVDISKKQLSNGTDLSPGNQIGRYQYKETTSSNSTNEEEKYMNGVLSSEMDHDFEKLSDLKITDETQVVNPSLDDQDFVDNEEKRVVNNVDKNDISLGEQSEGPKNQEISSEENTQDRRCVENEPENESGVTLDSESDICCSTIENESENDEERAELRDYYSDENMNKITTASYRRNLHRQRHSLDSQLELLPNYHPSLEYLNEEDDGNISDDSGVVKDEPKPPQKKKSISWASDLETIHEFQKIKGRRLSLSSLFKKY</sequence>
<feature type="compositionally biased region" description="Polar residues" evidence="1">
    <location>
        <begin position="112"/>
        <end position="122"/>
    </location>
</feature>
<feature type="compositionally biased region" description="Basic and acidic residues" evidence="1">
    <location>
        <begin position="90"/>
        <end position="103"/>
    </location>
</feature>
<dbReference type="EnsemblMetazoa" id="CLYHEMT013095.1">
    <property type="protein sequence ID" value="CLYHEMP013095.1"/>
    <property type="gene ID" value="CLYHEMG013095"/>
</dbReference>
<accession>A0A7M5WU41</accession>
<organism evidence="2 3">
    <name type="scientific">Clytia hemisphaerica</name>
    <dbReference type="NCBI Taxonomy" id="252671"/>
    <lineage>
        <taxon>Eukaryota</taxon>
        <taxon>Metazoa</taxon>
        <taxon>Cnidaria</taxon>
        <taxon>Hydrozoa</taxon>
        <taxon>Hydroidolina</taxon>
        <taxon>Leptothecata</taxon>
        <taxon>Obeliida</taxon>
        <taxon>Clytiidae</taxon>
        <taxon>Clytia</taxon>
    </lineage>
</organism>
<dbReference type="AlphaFoldDB" id="A0A7M5WU41"/>
<dbReference type="OrthoDB" id="10671186at2759"/>
<evidence type="ECO:0000313" key="2">
    <source>
        <dbReference type="EnsemblMetazoa" id="CLYHEMP013095.1"/>
    </source>
</evidence>
<keyword evidence="3" id="KW-1185">Reference proteome</keyword>
<protein>
    <submittedName>
        <fullName evidence="2">Uncharacterized protein</fullName>
    </submittedName>
</protein>
<evidence type="ECO:0000313" key="3">
    <source>
        <dbReference type="Proteomes" id="UP000594262"/>
    </source>
</evidence>